<evidence type="ECO:0000313" key="2">
    <source>
        <dbReference type="EMBL" id="TCI01293.1"/>
    </source>
</evidence>
<evidence type="ECO:0000256" key="1">
    <source>
        <dbReference type="SAM" id="Phobius"/>
    </source>
</evidence>
<sequence length="207" mass="23356">MHPKLKGLIKTMLLALSILSIGLVFLAWYLGFFGQSLFPTTPRAAYFTISSGDSWLEIKTFNSAFASNNRQQRHLFPQFLMGYGSTAGGSLTGYFDLPEGEVLPDTIVISYRIAPLDRKVAEAFFSSGESDSLAQWDAFISQQLDFQGAEYQSFNLSLMQYKDDLAYQASAKDGRQLLILNIRFQADGQPLLNFSNTYQNMDPRWMH</sequence>
<dbReference type="Proteomes" id="UP000292554">
    <property type="component" value="Unassembled WGS sequence"/>
</dbReference>
<keyword evidence="1" id="KW-0472">Membrane</keyword>
<keyword evidence="1" id="KW-1133">Transmembrane helix</keyword>
<evidence type="ECO:0000313" key="3">
    <source>
        <dbReference type="Proteomes" id="UP000292554"/>
    </source>
</evidence>
<feature type="transmembrane region" description="Helical" evidence="1">
    <location>
        <begin position="12"/>
        <end position="33"/>
    </location>
</feature>
<keyword evidence="1" id="KW-0812">Transmembrane</keyword>
<dbReference type="EMBL" id="SJXE01000015">
    <property type="protein sequence ID" value="TCI01293.1"/>
    <property type="molecule type" value="Genomic_DNA"/>
</dbReference>
<accession>A0ABY2AJ64</accession>
<organism evidence="2 3">
    <name type="scientific">Corallincola luteus</name>
    <dbReference type="NCBI Taxonomy" id="1775177"/>
    <lineage>
        <taxon>Bacteria</taxon>
        <taxon>Pseudomonadati</taxon>
        <taxon>Pseudomonadota</taxon>
        <taxon>Gammaproteobacteria</taxon>
        <taxon>Alteromonadales</taxon>
        <taxon>Psychromonadaceae</taxon>
        <taxon>Corallincola</taxon>
    </lineage>
</organism>
<gene>
    <name evidence="2" type="ORF">EZV61_18640</name>
</gene>
<reference evidence="2 3" key="1">
    <citation type="submission" date="2019-02" db="EMBL/GenBank/DDBJ databases">
        <title>Corallincola luteus sp. nov., a marine bacterium isolated from surface sediment of Bohai Sea in China.</title>
        <authorList>
            <person name="Ren Q."/>
        </authorList>
    </citation>
    <scope>NUCLEOTIDE SEQUENCE [LARGE SCALE GENOMIC DNA]</scope>
    <source>
        <strain evidence="2 3">DASS28</strain>
    </source>
</reference>
<dbReference type="RefSeq" id="WP_131417526.1">
    <property type="nucleotide sequence ID" value="NZ_SJXE01000015.1"/>
</dbReference>
<comment type="caution">
    <text evidence="2">The sequence shown here is derived from an EMBL/GenBank/DDBJ whole genome shotgun (WGS) entry which is preliminary data.</text>
</comment>
<name>A0ABY2AJ64_9GAMM</name>
<protein>
    <submittedName>
        <fullName evidence="2">Uncharacterized protein</fullName>
    </submittedName>
</protein>
<keyword evidence="3" id="KW-1185">Reference proteome</keyword>
<proteinExistence type="predicted"/>